<dbReference type="PANTHER" id="PTHR48051:SF46">
    <property type="entry name" value="LEUCINE RICH REPEAT-CONTAINING DOMAIN PROTEIN"/>
    <property type="match status" value="1"/>
</dbReference>
<evidence type="ECO:0000256" key="1">
    <source>
        <dbReference type="ARBA" id="ARBA00000900"/>
    </source>
</evidence>
<protein>
    <recommendedName>
        <fullName evidence="2">RING-type E3 ubiquitin transferase</fullName>
        <ecNumber evidence="2">2.3.2.27</ecNumber>
    </recommendedName>
</protein>
<evidence type="ECO:0000313" key="9">
    <source>
        <dbReference type="Proteomes" id="UP001377692"/>
    </source>
</evidence>
<keyword evidence="9" id="KW-1185">Reference proteome</keyword>
<dbReference type="SUPFAM" id="SSF52058">
    <property type="entry name" value="L domain-like"/>
    <property type="match status" value="1"/>
</dbReference>
<dbReference type="InterPro" id="IPR046673">
    <property type="entry name" value="ToxA_N"/>
</dbReference>
<keyword evidence="6" id="KW-0964">Secreted</keyword>
<dbReference type="PROSITE" id="PS52053">
    <property type="entry name" value="NEL"/>
    <property type="match status" value="1"/>
</dbReference>
<dbReference type="InterPro" id="IPR050216">
    <property type="entry name" value="LRR_domain-containing"/>
</dbReference>
<comment type="caution">
    <text evidence="8">The sequence shown here is derived from an EMBL/GenBank/DDBJ whole genome shotgun (WGS) entry which is preliminary data.</text>
</comment>
<dbReference type="Pfam" id="PF20178">
    <property type="entry name" value="ToxA_N"/>
    <property type="match status" value="1"/>
</dbReference>
<keyword evidence="3" id="KW-0433">Leucine-rich repeat</keyword>
<evidence type="ECO:0000256" key="6">
    <source>
        <dbReference type="PROSITE-ProRule" id="PRU01398"/>
    </source>
</evidence>
<dbReference type="Gene3D" id="3.80.10.10">
    <property type="entry name" value="Ribonuclease Inhibitor"/>
    <property type="match status" value="2"/>
</dbReference>
<keyword evidence="5" id="KW-0843">Virulence</keyword>
<dbReference type="PANTHER" id="PTHR48051">
    <property type="match status" value="1"/>
</dbReference>
<dbReference type="Pfam" id="PF14496">
    <property type="entry name" value="NEL"/>
    <property type="match status" value="1"/>
</dbReference>
<feature type="active site" description="Glycyl thioester intermediate" evidence="6">
    <location>
        <position position="1363"/>
    </location>
</feature>
<reference evidence="8 9" key="1">
    <citation type="submission" date="2024-02" db="EMBL/GenBank/DDBJ databases">
        <title>Identification of pathogenicity and growth-promoting functions of Pseudomonas putida variants.</title>
        <authorList>
            <person name="Sun J."/>
        </authorList>
    </citation>
    <scope>NUCLEOTIDE SEQUENCE [LARGE SCALE GENOMIC DNA]</scope>
    <source>
        <strain evidence="8 9">A04</strain>
    </source>
</reference>
<name>A0ABU8REK5_9PSED</name>
<evidence type="ECO:0000256" key="3">
    <source>
        <dbReference type="ARBA" id="ARBA00022614"/>
    </source>
</evidence>
<evidence type="ECO:0000256" key="4">
    <source>
        <dbReference type="ARBA" id="ARBA00022737"/>
    </source>
</evidence>
<evidence type="ECO:0000256" key="2">
    <source>
        <dbReference type="ARBA" id="ARBA00012483"/>
    </source>
</evidence>
<gene>
    <name evidence="8" type="ORF">V7V80_26140</name>
</gene>
<evidence type="ECO:0000256" key="5">
    <source>
        <dbReference type="ARBA" id="ARBA00023026"/>
    </source>
</evidence>
<keyword evidence="6" id="KW-0832">Ubl conjugation</keyword>
<evidence type="ECO:0000259" key="7">
    <source>
        <dbReference type="PROSITE" id="PS52053"/>
    </source>
</evidence>
<comment type="catalytic activity">
    <reaction evidence="1">
        <text>S-ubiquitinyl-[E2 ubiquitin-conjugating enzyme]-L-cysteine + [acceptor protein]-L-lysine = [E2 ubiquitin-conjugating enzyme]-L-cysteine + N(6)-ubiquitinyl-[acceptor protein]-L-lysine.</text>
        <dbReference type="EC" id="2.3.2.27"/>
    </reaction>
</comment>
<dbReference type="RefSeq" id="WP_339551332.1">
    <property type="nucleotide sequence ID" value="NZ_JBBHLD010000042.1"/>
</dbReference>
<sequence>MTSTPPLHHAQITRTLPLWSKALHPGHAERVVQRVRKDYLAADGTPYSWYASAEPEQRQQLRLLVETRDTCLAQLRQALPGFKGIIEFCRPLLTERLGLNVAVDQAQYVFQPFEPISNPWVGVPDPQYPLVPEQPIDVLATRPVGAPQPRSLLEAALHNFEGLTEVGAYSRLTSGAGDESPLQGLTMASFVQQCRALDLGQQYQGHLKSTHEGANRLEVERLSIQASRECLRVQAQVAWLKGLLSERGRTALMQLCSNVTAPTYGEHRLQCWRFSLFDIPLHEILLIGPDAPNQSNPCILYIPDDSVHSVREFASVQAVGQHLRHRLQRREFRRALLQFAYKDRQVELTAKLEHALFEVDAAGNRRLRSNPLLHVTPSPLGNAPWPTLYRAHLARMKADAKTIAVPTAEVDAKARNARLQHWFELGMNVLNVAAFFVPGLNTAMLGVFAYDLMSSVFTGFEAWEEGDTAQALQQVQSLAINAAVLAGFAAGAKVIQASGFVDALKAVWQEDRELLWHPNMAPYASSVVLAEGAKPDALGLHQHQGKAYVALEGTLYEVFQDPEQHWRVRHPDSPQAYAPHVRPIGDGRWQLAHEHTHEWDDIQLLRRLGHRSHGLDDAQLLTALRSTGTDTASLRRAHAAGVRPPALLVDTLLRLQLDNEVGTLIEHVRHGLPLAAHKNYALPELLNLPKWPQDNVLKVFEGPEPWGKAVRYGPPVSPGQIEIEITRADLDSGALSQTVLAQMDEPTVQSMLGDTPHAQRASVLNDTLAEHLANRRGAIFDSLQQGHRQPQSPAAQALARQFPGLPDSVLDEILDHANSIERQRLAAGRVPLRIGEEARLLQARARLDRALIGLYRHSLANADSERLQQALHAEHPLATAAERFEIALADRQHCAALLGQQPIKPGFRSPMRLANGRLGYPLSGRGQTGAAARRLRALYPELDTAQISALQSELAEAGDLGTTINRLEAEQRSLDRDLGRWIENAHDLEDRRNRQQCAERLMSACRREGGEQRNLLWLERIRLRELPTLTAAMPHIHELRLDGLRLERLEGAFLANFPHLQALDVTNNPHMNAEALFEALRSAPRLRDLNLTGNALRALTPAARQAIGAMPGLRILNLRSNFLELDDASLQFLTRLRLDALGLGDNHITLDQRLAARFQDMVHPQVLHLDFNPLQVAPDLRFMARLSHLNLHRCDLQQWPEGLTTLMSQPQYRLRYLDLSYNRIRNVPDLPGVLRTPFARDVSARLPERRWLFNYNNLEAETRTRLGDSGVNVFEHAGAMPEWQALWRNPASDAQEQLWRDLFEQGENNDLQGVLERLSQSAEAQRDAQSLRNRVWALLEKAAGDSALRERLNTVAQDFPPTCGDAGADAFSALEIEVLAYEAAGGAGTRPGELLALYRKLYRRDQVNQLADRISVRRSLRKQALQNHEFDEALPPHDVLDDPAAFPDGELQNGLVDDIELRLALRQSLAGPLGFPEPSHGMRYRDTAQVNQVIIDRVEAAVLALDADTNARMQWLIEQPGWVSYLKREYAAQFTLLTDFWRQGHDYLFYCLDETQEAVTRLDSSVIRALIEALPASPVDEQGNLHRVPLNDGQFDRAMRALTAEQQAVEAGLLASLTRQAQTLGG</sequence>
<dbReference type="Gene3D" id="1.20.58.360">
    <property type="entry name" value="Shigella T3SS effector IpaH defines"/>
    <property type="match status" value="1"/>
</dbReference>
<dbReference type="EC" id="2.3.2.27" evidence="2"/>
<comment type="similarity">
    <text evidence="6">Belongs to the LRR-containing bacterial E3 ligase family.</text>
</comment>
<dbReference type="InterPro" id="IPR029487">
    <property type="entry name" value="NEL_dom"/>
</dbReference>
<comment type="PTM">
    <text evidence="6">Ubiquitinated in the presence of host E1 ubiquitin-activating enzyme, E2 ubiquitin-conjugating enzyme and ubiquitin.</text>
</comment>
<dbReference type="Proteomes" id="UP001377692">
    <property type="component" value="Unassembled WGS sequence"/>
</dbReference>
<dbReference type="EMBL" id="JBBHLD010000042">
    <property type="protein sequence ID" value="MEJ5908166.1"/>
    <property type="molecule type" value="Genomic_DNA"/>
</dbReference>
<keyword evidence="6" id="KW-1035">Host cytoplasm</keyword>
<dbReference type="InterPro" id="IPR001611">
    <property type="entry name" value="Leu-rich_rpt"/>
</dbReference>
<evidence type="ECO:0000313" key="8">
    <source>
        <dbReference type="EMBL" id="MEJ5908166.1"/>
    </source>
</evidence>
<dbReference type="PROSITE" id="PS51450">
    <property type="entry name" value="LRR"/>
    <property type="match status" value="1"/>
</dbReference>
<dbReference type="InterPro" id="IPR032675">
    <property type="entry name" value="LRR_dom_sf"/>
</dbReference>
<keyword evidence="4" id="KW-0677">Repeat</keyword>
<accession>A0ABU8REK5</accession>
<keyword evidence="6" id="KW-0808">Transferase</keyword>
<organism evidence="8 9">
    <name type="scientific">Pseudomonas kermanshahensis</name>
    <dbReference type="NCBI Taxonomy" id="2745482"/>
    <lineage>
        <taxon>Bacteria</taxon>
        <taxon>Pseudomonadati</taxon>
        <taxon>Pseudomonadota</taxon>
        <taxon>Gammaproteobacteria</taxon>
        <taxon>Pseudomonadales</taxon>
        <taxon>Pseudomonadaceae</taxon>
        <taxon>Pseudomonas</taxon>
    </lineage>
</organism>
<feature type="domain" description="NEL" evidence="7">
    <location>
        <begin position="1275"/>
        <end position="1626"/>
    </location>
</feature>
<proteinExistence type="inferred from homology"/>
<keyword evidence="6" id="KW-0833">Ubl conjugation pathway</keyword>